<dbReference type="InterPro" id="IPR017972">
    <property type="entry name" value="Cyt_P450_CS"/>
</dbReference>
<dbReference type="InterPro" id="IPR036396">
    <property type="entry name" value="Cyt_P450_sf"/>
</dbReference>
<evidence type="ECO:0000256" key="3">
    <source>
        <dbReference type="ARBA" id="ARBA00023002"/>
    </source>
</evidence>
<dbReference type="GO" id="GO:0006629">
    <property type="term" value="P:lipid metabolic process"/>
    <property type="evidence" value="ECO:0007669"/>
    <property type="project" value="UniProtKB-ARBA"/>
</dbReference>
<dbReference type="GO" id="GO:0016705">
    <property type="term" value="F:oxidoreductase activity, acting on paired donors, with incorporation or reduction of molecular oxygen"/>
    <property type="evidence" value="ECO:0007669"/>
    <property type="project" value="InterPro"/>
</dbReference>
<keyword evidence="6" id="KW-0503">Monooxygenase</keyword>
<dbReference type="GO" id="GO:0020037">
    <property type="term" value="F:heme binding"/>
    <property type="evidence" value="ECO:0007669"/>
    <property type="project" value="InterPro"/>
</dbReference>
<dbReference type="Proteomes" id="UP000652761">
    <property type="component" value="Unassembled WGS sequence"/>
</dbReference>
<comment type="similarity">
    <text evidence="1 6">Belongs to the cytochrome P450 family.</text>
</comment>
<feature type="binding site" description="axial binding residue" evidence="5">
    <location>
        <position position="473"/>
    </location>
    <ligand>
        <name>heme</name>
        <dbReference type="ChEBI" id="CHEBI:30413"/>
    </ligand>
    <ligandPart>
        <name>Fe</name>
        <dbReference type="ChEBI" id="CHEBI:18248"/>
    </ligandPart>
</feature>
<evidence type="ECO:0000256" key="4">
    <source>
        <dbReference type="ARBA" id="ARBA00023004"/>
    </source>
</evidence>
<dbReference type="InterPro" id="IPR002401">
    <property type="entry name" value="Cyt_P450_E_grp-I"/>
</dbReference>
<evidence type="ECO:0000256" key="5">
    <source>
        <dbReference type="PIRSR" id="PIRSR602401-1"/>
    </source>
</evidence>
<dbReference type="AlphaFoldDB" id="A0A843VY59"/>
<protein>
    <recommendedName>
        <fullName evidence="9">Cytochrome P450</fullName>
    </recommendedName>
</protein>
<comment type="cofactor">
    <cofactor evidence="5">
        <name>heme</name>
        <dbReference type="ChEBI" id="CHEBI:30413"/>
    </cofactor>
</comment>
<keyword evidence="4 5" id="KW-0408">Iron</keyword>
<reference evidence="7" key="1">
    <citation type="submission" date="2017-07" db="EMBL/GenBank/DDBJ databases">
        <title>Taro Niue Genome Assembly and Annotation.</title>
        <authorList>
            <person name="Atibalentja N."/>
            <person name="Keating K."/>
            <person name="Fields C.J."/>
        </authorList>
    </citation>
    <scope>NUCLEOTIDE SEQUENCE</scope>
    <source>
        <strain evidence="7">Niue_2</strain>
        <tissue evidence="7">Leaf</tissue>
    </source>
</reference>
<evidence type="ECO:0000256" key="6">
    <source>
        <dbReference type="RuleBase" id="RU000461"/>
    </source>
</evidence>
<organism evidence="7 8">
    <name type="scientific">Colocasia esculenta</name>
    <name type="common">Wild taro</name>
    <name type="synonym">Arum esculentum</name>
    <dbReference type="NCBI Taxonomy" id="4460"/>
    <lineage>
        <taxon>Eukaryota</taxon>
        <taxon>Viridiplantae</taxon>
        <taxon>Streptophyta</taxon>
        <taxon>Embryophyta</taxon>
        <taxon>Tracheophyta</taxon>
        <taxon>Spermatophyta</taxon>
        <taxon>Magnoliopsida</taxon>
        <taxon>Liliopsida</taxon>
        <taxon>Araceae</taxon>
        <taxon>Aroideae</taxon>
        <taxon>Colocasieae</taxon>
        <taxon>Colocasia</taxon>
    </lineage>
</organism>
<accession>A0A843VY59</accession>
<dbReference type="PANTHER" id="PTHR24296">
    <property type="entry name" value="CYTOCHROME P450"/>
    <property type="match status" value="1"/>
</dbReference>
<keyword evidence="8" id="KW-1185">Reference proteome</keyword>
<proteinExistence type="inferred from homology"/>
<dbReference type="GO" id="GO:0004497">
    <property type="term" value="F:monooxygenase activity"/>
    <property type="evidence" value="ECO:0007669"/>
    <property type="project" value="UniProtKB-KW"/>
</dbReference>
<dbReference type="PRINTS" id="PR00463">
    <property type="entry name" value="EP450I"/>
</dbReference>
<evidence type="ECO:0000256" key="2">
    <source>
        <dbReference type="ARBA" id="ARBA00022723"/>
    </source>
</evidence>
<dbReference type="GO" id="GO:0005506">
    <property type="term" value="F:iron ion binding"/>
    <property type="evidence" value="ECO:0007669"/>
    <property type="project" value="InterPro"/>
</dbReference>
<dbReference type="EMBL" id="NMUH01002103">
    <property type="protein sequence ID" value="MQL97824.1"/>
    <property type="molecule type" value="Genomic_DNA"/>
</dbReference>
<keyword evidence="2 5" id="KW-0479">Metal-binding</keyword>
<dbReference type="OrthoDB" id="1470350at2759"/>
<gene>
    <name evidence="7" type="ORF">Taro_030510</name>
</gene>
<dbReference type="Gene3D" id="1.10.630.10">
    <property type="entry name" value="Cytochrome P450"/>
    <property type="match status" value="1"/>
</dbReference>
<evidence type="ECO:0000256" key="1">
    <source>
        <dbReference type="ARBA" id="ARBA00010617"/>
    </source>
</evidence>
<name>A0A843VY59_COLES</name>
<dbReference type="PROSITE" id="PS00086">
    <property type="entry name" value="CYTOCHROME_P450"/>
    <property type="match status" value="1"/>
</dbReference>
<dbReference type="SUPFAM" id="SSF48264">
    <property type="entry name" value="Cytochrome P450"/>
    <property type="match status" value="1"/>
</dbReference>
<evidence type="ECO:0000313" key="7">
    <source>
        <dbReference type="EMBL" id="MQL97824.1"/>
    </source>
</evidence>
<keyword evidence="5 6" id="KW-0349">Heme</keyword>
<evidence type="ECO:0000313" key="8">
    <source>
        <dbReference type="Proteomes" id="UP000652761"/>
    </source>
</evidence>
<sequence length="526" mass="59054">MASVVASAMGVLNFVAAHLEVHLAIPVFLFISHQLIRYVRGQRSLVYFPTVGALPSLLLNLHRLHDWMTGAMEERGCTFMVTGPWFSGMKYLFTADPENVRYVTSTNFGNFVKGSHLREMLEEFGDNVSSADFDVWRSRRKIVTGHLHQREFLQSTRGVIHDKVETGLLPLLAQLAQPGAERMTIDMREVLQRFTFDVMCLLVFGVDVGSLSIDLPRVPFMDAVDNVVEASFLRFALPRSCWKLLRWLRMGPEKKLADSMEVVNDFINKFIASRKDEVSKTGHVGSKEPDAPADLLTCLLGQQMADGASKFSSDKSIRDLTFELLIAGKYSTSLSVAWFLWMVSTHRSVETRILDELASAAPRDGNNKYVTFDAEELDGCVYLTAAIHECLRLFPVMPFTPRWALRHDVLPSGHKVEPGTLVVYSAYAMGRMEAVWGEDRLDFTPERWISSQGKVREESSFKFTAFGAGPRICFGKTLALAEIRAVAAAVIYNFRLELAGQVSARSNIVLNMENGLVCSLQERHPR</sequence>
<keyword evidence="3 6" id="KW-0560">Oxidoreductase</keyword>
<dbReference type="Pfam" id="PF00067">
    <property type="entry name" value="p450"/>
    <property type="match status" value="1"/>
</dbReference>
<dbReference type="PRINTS" id="PR00385">
    <property type="entry name" value="P450"/>
</dbReference>
<evidence type="ECO:0008006" key="9">
    <source>
        <dbReference type="Google" id="ProtNLM"/>
    </source>
</evidence>
<dbReference type="InterPro" id="IPR001128">
    <property type="entry name" value="Cyt_P450"/>
</dbReference>
<comment type="caution">
    <text evidence="7">The sequence shown here is derived from an EMBL/GenBank/DDBJ whole genome shotgun (WGS) entry which is preliminary data.</text>
</comment>